<dbReference type="RefSeq" id="WP_013840871.1">
    <property type="nucleotide sequence ID" value="NC_015589.1"/>
</dbReference>
<proteinExistence type="predicted"/>
<dbReference type="SUPFAM" id="SSF52540">
    <property type="entry name" value="P-loop containing nucleoside triphosphate hydrolases"/>
    <property type="match status" value="1"/>
</dbReference>
<dbReference type="Proteomes" id="UP000009234">
    <property type="component" value="Chromosome"/>
</dbReference>
<evidence type="ECO:0000313" key="1">
    <source>
        <dbReference type="EMBL" id="AEG59098.1"/>
    </source>
</evidence>
<protein>
    <recommendedName>
        <fullName evidence="3">ATPase</fullName>
    </recommendedName>
</protein>
<accession>F6DV32</accession>
<evidence type="ECO:0008006" key="3">
    <source>
        <dbReference type="Google" id="ProtNLM"/>
    </source>
</evidence>
<dbReference type="STRING" id="696281.Desru_0819"/>
<reference evidence="1 2" key="2">
    <citation type="journal article" date="2012" name="Stand. Genomic Sci.">
        <title>Complete genome sequence of the sulfate-reducing firmicute Desulfotomaculum ruminis type strain (DL(T)).</title>
        <authorList>
            <person name="Spring S."/>
            <person name="Visser M."/>
            <person name="Lu M."/>
            <person name="Copeland A."/>
            <person name="Lapidus A."/>
            <person name="Lucas S."/>
            <person name="Cheng J.F."/>
            <person name="Han C."/>
            <person name="Tapia R."/>
            <person name="Goodwin L.A."/>
            <person name="Pitluck S."/>
            <person name="Ivanova N."/>
            <person name="Land M."/>
            <person name="Hauser L."/>
            <person name="Larimer F."/>
            <person name="Rohde M."/>
            <person name="Goker M."/>
            <person name="Detter J.C."/>
            <person name="Kyrpides N.C."/>
            <person name="Woyke T."/>
            <person name="Schaap P.J."/>
            <person name="Plugge C.M."/>
            <person name="Muyzer G."/>
            <person name="Kuever J."/>
            <person name="Pereira I.A."/>
            <person name="Parshina S.N."/>
            <person name="Bernier-Latmani R."/>
            <person name="Stams A.J."/>
            <person name="Klenk H.P."/>
        </authorList>
    </citation>
    <scope>NUCLEOTIDE SEQUENCE [LARGE SCALE GENOMIC DNA]</scope>
    <source>
        <strain evidence="2">ATCC 23193 / DSM 2154 / NCIB 8452 / DL</strain>
    </source>
</reference>
<dbReference type="OrthoDB" id="9781752at2"/>
<reference evidence="2" key="1">
    <citation type="submission" date="2011-05" db="EMBL/GenBank/DDBJ databases">
        <title>Complete sequence of Desulfotomaculum ruminis DSM 2154.</title>
        <authorList>
            <person name="Lucas S."/>
            <person name="Copeland A."/>
            <person name="Lapidus A."/>
            <person name="Cheng J.-F."/>
            <person name="Goodwin L."/>
            <person name="Pitluck S."/>
            <person name="Lu M."/>
            <person name="Detter J.C."/>
            <person name="Han C."/>
            <person name="Tapia R."/>
            <person name="Land M."/>
            <person name="Hauser L."/>
            <person name="Kyrpides N."/>
            <person name="Ivanova N."/>
            <person name="Mikhailova N."/>
            <person name="Pagani I."/>
            <person name="Stams A.J.M."/>
            <person name="Plugge C.M."/>
            <person name="Muyzer G."/>
            <person name="Kuever J."/>
            <person name="Parshina S.N."/>
            <person name="Ivanova A.E."/>
            <person name="Nazina T.N."/>
            <person name="Brambilla E."/>
            <person name="Spring S."/>
            <person name="Klenk H.-P."/>
            <person name="Woyke T."/>
        </authorList>
    </citation>
    <scope>NUCLEOTIDE SEQUENCE [LARGE SCALE GENOMIC DNA]</scope>
    <source>
        <strain evidence="2">ATCC 23193 / DSM 2154 / NCIB 8452 / DL</strain>
    </source>
</reference>
<keyword evidence="2" id="KW-1185">Reference proteome</keyword>
<organism evidence="1 2">
    <name type="scientific">Desulforamulus ruminis (strain ATCC 23193 / DSM 2154 / NCIMB 8452 / DL)</name>
    <name type="common">Desulfotomaculum ruminis</name>
    <dbReference type="NCBI Taxonomy" id="696281"/>
    <lineage>
        <taxon>Bacteria</taxon>
        <taxon>Bacillati</taxon>
        <taxon>Bacillota</taxon>
        <taxon>Clostridia</taxon>
        <taxon>Eubacteriales</taxon>
        <taxon>Peptococcaceae</taxon>
        <taxon>Desulforamulus</taxon>
    </lineage>
</organism>
<dbReference type="AlphaFoldDB" id="F6DV32"/>
<dbReference type="CDD" id="cd01983">
    <property type="entry name" value="SIMIBI"/>
    <property type="match status" value="1"/>
</dbReference>
<dbReference type="KEGG" id="dru:Desru_0819"/>
<gene>
    <name evidence="1" type="ordered locus">Desru_0819</name>
</gene>
<dbReference type="EMBL" id="CP002780">
    <property type="protein sequence ID" value="AEG59098.1"/>
    <property type="molecule type" value="Genomic_DNA"/>
</dbReference>
<name>F6DV32_DESRL</name>
<evidence type="ECO:0000313" key="2">
    <source>
        <dbReference type="Proteomes" id="UP000009234"/>
    </source>
</evidence>
<dbReference type="eggNOG" id="COG1674">
    <property type="taxonomic scope" value="Bacteria"/>
</dbReference>
<dbReference type="InterPro" id="IPR027417">
    <property type="entry name" value="P-loop_NTPase"/>
</dbReference>
<dbReference type="HOGENOM" id="CLU_063820_0_0_9"/>
<sequence length="375" mass="41666">MAQGRLKKVFPGGNTCQGFFSYYDHIIEPNATRIFVIKGGPGVGKSTFMCHIGEKMLQLGYDVEYHCCSSDNGSLDGVCIPSIGVALLDGTAPHVVDPKHPGAVDTIIHLGDYWNEDLIIKNKDAILKSNARVGKLFKIAYHQLAGARVIQDELTAYYREAVNMAGINKITLDIIDDVLDDAPAQFAREAKVRRLFASAFTPKGPCHHLDTVLQEVKKLYLITGDCTALAYGILGKVADHVYMNGLDSEVFHSTLEPAEVDLVVIPDLEIAVMKEIPFIQFTPQQLVNLKKVKLYNLNKHLNSSILELYGDEITYARERLHSAVHRAVDYIAAAKAEHDVMETYYIPAMNFEAINVRRDDVLAQILKYAEESGNE</sequence>